<feature type="transmembrane region" description="Helical" evidence="8">
    <location>
        <begin position="128"/>
        <end position="144"/>
    </location>
</feature>
<evidence type="ECO:0000256" key="5">
    <source>
        <dbReference type="ARBA" id="ARBA00022989"/>
    </source>
</evidence>
<feature type="transmembrane region" description="Helical" evidence="8">
    <location>
        <begin position="6"/>
        <end position="23"/>
    </location>
</feature>
<dbReference type="EMBL" id="CP007481">
    <property type="protein sequence ID" value="AHX11603.1"/>
    <property type="molecule type" value="Genomic_DNA"/>
</dbReference>
<dbReference type="AlphaFoldDB" id="X5H4J2"/>
<protein>
    <submittedName>
        <fullName evidence="10">NADH-Ubiquinone/plastoquinone (Complex I), various chains family protein</fullName>
    </submittedName>
</protein>
<feature type="transmembrane region" description="Helical" evidence="8">
    <location>
        <begin position="247"/>
        <end position="269"/>
    </location>
</feature>
<keyword evidence="11" id="KW-1185">Reference proteome</keyword>
<evidence type="ECO:0000256" key="2">
    <source>
        <dbReference type="ARBA" id="ARBA00005346"/>
    </source>
</evidence>
<name>X5H4J2_9RICK</name>
<keyword evidence="6 8" id="KW-0472">Membrane</keyword>
<dbReference type="RefSeq" id="WP_051579636.1">
    <property type="nucleotide sequence ID" value="NZ_CP007481.1"/>
</dbReference>
<comment type="similarity">
    <text evidence="2">Belongs to the CPA3 antiporters (TC 2.A.63) subunit D family.</text>
</comment>
<dbReference type="GO" id="GO:0005886">
    <property type="term" value="C:plasma membrane"/>
    <property type="evidence" value="ECO:0007669"/>
    <property type="project" value="UniProtKB-SubCell"/>
</dbReference>
<dbReference type="Pfam" id="PF00361">
    <property type="entry name" value="Proton_antipo_M"/>
    <property type="match status" value="1"/>
</dbReference>
<dbReference type="InterPro" id="IPR001750">
    <property type="entry name" value="ND/Mrp_TM"/>
</dbReference>
<organism evidence="10 11">
    <name type="scientific">Neorickettsia helminthoeca str. Oregon</name>
    <dbReference type="NCBI Taxonomy" id="1286528"/>
    <lineage>
        <taxon>Bacteria</taxon>
        <taxon>Pseudomonadati</taxon>
        <taxon>Pseudomonadota</taxon>
        <taxon>Alphaproteobacteria</taxon>
        <taxon>Rickettsiales</taxon>
        <taxon>Anaplasmataceae</taxon>
        <taxon>Neorickettsia</taxon>
    </lineage>
</organism>
<keyword evidence="5 8" id="KW-1133">Transmembrane helix</keyword>
<feature type="transmembrane region" description="Helical" evidence="8">
    <location>
        <begin position="104"/>
        <end position="122"/>
    </location>
</feature>
<feature type="transmembrane region" description="Helical" evidence="8">
    <location>
        <begin position="300"/>
        <end position="318"/>
    </location>
</feature>
<dbReference type="HOGENOM" id="CLU_007100_9_5_5"/>
<keyword evidence="10" id="KW-0830">Ubiquinone</keyword>
<feature type="transmembrane region" description="Helical" evidence="8">
    <location>
        <begin position="430"/>
        <end position="454"/>
    </location>
</feature>
<accession>X5H4J2</accession>
<dbReference type="InterPro" id="IPR050586">
    <property type="entry name" value="CPA3_Na-H_Antiporter_D"/>
</dbReference>
<proteinExistence type="inferred from homology"/>
<evidence type="ECO:0000259" key="9">
    <source>
        <dbReference type="Pfam" id="PF00361"/>
    </source>
</evidence>
<evidence type="ECO:0000256" key="6">
    <source>
        <dbReference type="ARBA" id="ARBA00023136"/>
    </source>
</evidence>
<sequence length="457" mass="49774">MHETLLALIVIIPMMVALFLVFSNNKIYKLVLLLTAQSFGIISAVILLSHTVDGTAIFNTMGGWEAAYGIQITADKYTALMLLLINVISLTATLHSFQKERKNFFYSILILCHTGLSGMIISNDLFNIYVFLELSSLATYALIATKHTHSSYKAAFEYLVIGTIAATFYLIGVGLLYATTGNLNITAIAAAPELLFSSRIGRAGILLTILGLSAKCAIFPLHFWLVRCYSATSTTVATFLSGTSSKVGLYLLAKFIYTIFGERVFIFPVVGLDKIILISSALAIIFCGIQAILSKEIKQALSYSSVSQIGYIILTLSLDSVYSIPIAMLQMFAHAFAKSALFILSGGVQSEKNKKHSFVQDCYLLISTLSLAGIPITAGFLGKVQLLMLVIQTGHYVTLATLIIGSIIALMYSWRIFTLLRQQLGGNSSIFYHAPLSALSLLNIVTIFAGTHFLNLL</sequence>
<evidence type="ECO:0000256" key="1">
    <source>
        <dbReference type="ARBA" id="ARBA00004651"/>
    </source>
</evidence>
<feature type="transmembrane region" description="Helical" evidence="8">
    <location>
        <begin position="200"/>
        <end position="226"/>
    </location>
</feature>
<evidence type="ECO:0000256" key="3">
    <source>
        <dbReference type="ARBA" id="ARBA00022475"/>
    </source>
</evidence>
<keyword evidence="4 7" id="KW-0812">Transmembrane</keyword>
<reference evidence="10 11" key="1">
    <citation type="submission" date="2014-03" db="EMBL/GenBank/DDBJ databases">
        <title>Sequencing and Comparison of Genomes and Transcriptome Profiles of Human Ehrlichiosis Agents.</title>
        <authorList>
            <person name="Lin M."/>
            <person name="Daugherty S.C."/>
            <person name="Nagaraj S."/>
            <person name="Cheng Z."/>
            <person name="Xiong Q."/>
            <person name="Lin F.-Y."/>
            <person name="Sengamalay N."/>
            <person name="Ott S."/>
            <person name="Godinez A."/>
            <person name="Tallon L.J."/>
            <person name="Sadzewicz L."/>
            <person name="Fraser C.M."/>
            <person name="Dunning Hotopp J.C."/>
            <person name="Rikihisa Y."/>
        </authorList>
    </citation>
    <scope>NUCLEOTIDE SEQUENCE [LARGE SCALE GENOMIC DNA]</scope>
    <source>
        <strain evidence="10 11">Oregon</strain>
    </source>
</reference>
<dbReference type="PANTHER" id="PTHR42703:SF1">
    <property type="entry name" value="NA(+)_H(+) ANTIPORTER SUBUNIT D1"/>
    <property type="match status" value="1"/>
</dbReference>
<feature type="transmembrane region" description="Helical" evidence="8">
    <location>
        <begin position="324"/>
        <end position="344"/>
    </location>
</feature>
<dbReference type="Proteomes" id="UP000023755">
    <property type="component" value="Chromosome"/>
</dbReference>
<dbReference type="KEGG" id="nhm:NHE_0670"/>
<evidence type="ECO:0000313" key="11">
    <source>
        <dbReference type="Proteomes" id="UP000023755"/>
    </source>
</evidence>
<dbReference type="STRING" id="1286528.NHE_0670"/>
<evidence type="ECO:0000256" key="8">
    <source>
        <dbReference type="SAM" id="Phobius"/>
    </source>
</evidence>
<dbReference type="OrthoDB" id="9768329at2"/>
<feature type="transmembrane region" description="Helical" evidence="8">
    <location>
        <begin position="275"/>
        <end position="293"/>
    </location>
</feature>
<keyword evidence="3" id="KW-1003">Cell membrane</keyword>
<feature type="transmembrane region" description="Helical" evidence="8">
    <location>
        <begin position="77"/>
        <end position="97"/>
    </location>
</feature>
<gene>
    <name evidence="10" type="ORF">NHE_0670</name>
</gene>
<feature type="transmembrane region" description="Helical" evidence="8">
    <location>
        <begin position="156"/>
        <end position="180"/>
    </location>
</feature>
<feature type="domain" description="NADH:quinone oxidoreductase/Mrp antiporter transmembrane" evidence="9">
    <location>
        <begin position="122"/>
        <end position="408"/>
    </location>
</feature>
<comment type="subcellular location">
    <subcellularLocation>
        <location evidence="1">Cell membrane</location>
        <topology evidence="1">Multi-pass membrane protein</topology>
    </subcellularLocation>
    <subcellularLocation>
        <location evidence="7">Membrane</location>
        <topology evidence="7">Multi-pass membrane protein</topology>
    </subcellularLocation>
</comment>
<dbReference type="PANTHER" id="PTHR42703">
    <property type="entry name" value="NADH DEHYDROGENASE"/>
    <property type="match status" value="1"/>
</dbReference>
<evidence type="ECO:0000256" key="4">
    <source>
        <dbReference type="ARBA" id="ARBA00022692"/>
    </source>
</evidence>
<feature type="transmembrane region" description="Helical" evidence="8">
    <location>
        <begin position="396"/>
        <end position="418"/>
    </location>
</feature>
<feature type="transmembrane region" description="Helical" evidence="8">
    <location>
        <begin position="364"/>
        <end position="384"/>
    </location>
</feature>
<feature type="transmembrane region" description="Helical" evidence="8">
    <location>
        <begin position="30"/>
        <end position="52"/>
    </location>
</feature>
<evidence type="ECO:0000256" key="7">
    <source>
        <dbReference type="RuleBase" id="RU000320"/>
    </source>
</evidence>
<evidence type="ECO:0000313" key="10">
    <source>
        <dbReference type="EMBL" id="AHX11603.1"/>
    </source>
</evidence>